<gene>
    <name evidence="2" type="ORF">C7T94_15945</name>
</gene>
<dbReference type="Pfam" id="PF13412">
    <property type="entry name" value="HTH_24"/>
    <property type="match status" value="1"/>
</dbReference>
<evidence type="ECO:0000256" key="1">
    <source>
        <dbReference type="ARBA" id="ARBA00006479"/>
    </source>
</evidence>
<organism evidence="2 3">
    <name type="scientific">Pedobacter yulinensis</name>
    <dbReference type="NCBI Taxonomy" id="2126353"/>
    <lineage>
        <taxon>Bacteria</taxon>
        <taxon>Pseudomonadati</taxon>
        <taxon>Bacteroidota</taxon>
        <taxon>Sphingobacteriia</taxon>
        <taxon>Sphingobacteriales</taxon>
        <taxon>Sphingobacteriaceae</taxon>
        <taxon>Pedobacter</taxon>
    </lineage>
</organism>
<proteinExistence type="inferred from homology"/>
<dbReference type="OrthoDB" id="9810372at2"/>
<dbReference type="InterPro" id="IPR000600">
    <property type="entry name" value="ROK"/>
</dbReference>
<dbReference type="SUPFAM" id="SSF46785">
    <property type="entry name" value="Winged helix' DNA-binding domain"/>
    <property type="match status" value="1"/>
</dbReference>
<keyword evidence="2" id="KW-0418">Kinase</keyword>
<accession>A0A2T3HIQ0</accession>
<evidence type="ECO:0000313" key="2">
    <source>
        <dbReference type="EMBL" id="PST82283.1"/>
    </source>
</evidence>
<evidence type="ECO:0000313" key="3">
    <source>
        <dbReference type="Proteomes" id="UP000240912"/>
    </source>
</evidence>
<keyword evidence="3" id="KW-1185">Reference proteome</keyword>
<dbReference type="InterPro" id="IPR043129">
    <property type="entry name" value="ATPase_NBD"/>
</dbReference>
<reference evidence="2 3" key="1">
    <citation type="submission" date="2018-03" db="EMBL/GenBank/DDBJ databases">
        <authorList>
            <person name="Keele B.F."/>
        </authorList>
    </citation>
    <scope>NUCLEOTIDE SEQUENCE [LARGE SCALE GENOMIC DNA]</scope>
    <source>
        <strain evidence="2 3">YL28-9</strain>
    </source>
</reference>
<dbReference type="Gene3D" id="1.10.10.10">
    <property type="entry name" value="Winged helix-like DNA-binding domain superfamily/Winged helix DNA-binding domain"/>
    <property type="match status" value="1"/>
</dbReference>
<dbReference type="RefSeq" id="WP_107216461.1">
    <property type="nucleotide sequence ID" value="NZ_KZ686270.1"/>
</dbReference>
<dbReference type="SUPFAM" id="SSF53067">
    <property type="entry name" value="Actin-like ATPase domain"/>
    <property type="match status" value="1"/>
</dbReference>
<comment type="similarity">
    <text evidence="1">Belongs to the ROK (NagC/XylR) family.</text>
</comment>
<dbReference type="Proteomes" id="UP000240912">
    <property type="component" value="Unassembled WGS sequence"/>
</dbReference>
<sequence>MSVIIEKSRQLRRDLITHLYHHSALSLNELSKLSNKSLPLVTAAINELIADGYVIDQGLAPSSGGRRPLMFLLNRKKARYIVAVAIDQMLSRLVIFDLMNGVKVPEQTAEINLAGNDQSLQELYQFIKTGIEHSGMLPEEILGVGIGMPGFVDIDKGINYSFFPTEDGQDLRSYLENRLNLPVMIDNDSSLIALAEFKFGQGRNESDVLVVNIGWGTGLGMILNGSIFRGSTGFAGEFSHIPLSNSNNLCSCGKRGCLEVESSLLVMVQNARDKIAEGAESKLAQVLGNGHKSDGDHLLEAALEGDPLAVSILSDAAFLIGKGISTLIHILNPKKIILSGRGATAGKIFLPPIQQAINEFCIPRLAEQTQISVSTIARNAELLGAANLVIENCEFN</sequence>
<dbReference type="InterPro" id="IPR036390">
    <property type="entry name" value="WH_DNA-bd_sf"/>
</dbReference>
<protein>
    <submittedName>
        <fullName evidence="2">Sugar kinase</fullName>
    </submittedName>
</protein>
<dbReference type="Gene3D" id="3.30.420.40">
    <property type="match status" value="2"/>
</dbReference>
<dbReference type="Pfam" id="PF00480">
    <property type="entry name" value="ROK"/>
    <property type="match status" value="1"/>
</dbReference>
<comment type="caution">
    <text evidence="2">The sequence shown here is derived from an EMBL/GenBank/DDBJ whole genome shotgun (WGS) entry which is preliminary data.</text>
</comment>
<dbReference type="PANTHER" id="PTHR18964">
    <property type="entry name" value="ROK (REPRESSOR, ORF, KINASE) FAMILY"/>
    <property type="match status" value="1"/>
</dbReference>
<dbReference type="GO" id="GO:0016301">
    <property type="term" value="F:kinase activity"/>
    <property type="evidence" value="ECO:0007669"/>
    <property type="project" value="UniProtKB-KW"/>
</dbReference>
<name>A0A2T3HIQ0_9SPHI</name>
<dbReference type="PANTHER" id="PTHR18964:SF149">
    <property type="entry name" value="BIFUNCTIONAL UDP-N-ACETYLGLUCOSAMINE 2-EPIMERASE_N-ACETYLMANNOSAMINE KINASE"/>
    <property type="match status" value="1"/>
</dbReference>
<dbReference type="AlphaFoldDB" id="A0A2T3HIQ0"/>
<dbReference type="EMBL" id="PYLS01000006">
    <property type="protein sequence ID" value="PST82283.1"/>
    <property type="molecule type" value="Genomic_DNA"/>
</dbReference>
<dbReference type="InterPro" id="IPR036388">
    <property type="entry name" value="WH-like_DNA-bd_sf"/>
</dbReference>
<keyword evidence="2" id="KW-0808">Transferase</keyword>